<dbReference type="PANTHER" id="PTHR47331">
    <property type="entry name" value="PHD-TYPE DOMAIN-CONTAINING PROTEIN"/>
    <property type="match status" value="1"/>
</dbReference>
<evidence type="ECO:0000313" key="2">
    <source>
        <dbReference type="Proteomes" id="UP000807504"/>
    </source>
</evidence>
<gene>
    <name evidence="1" type="ORF">HNY73_010368</name>
</gene>
<dbReference type="InterPro" id="IPR005312">
    <property type="entry name" value="DUF1759"/>
</dbReference>
<comment type="caution">
    <text evidence="1">The sequence shown here is derived from an EMBL/GenBank/DDBJ whole genome shotgun (WGS) entry which is preliminary data.</text>
</comment>
<organism evidence="1 2">
    <name type="scientific">Argiope bruennichi</name>
    <name type="common">Wasp spider</name>
    <name type="synonym">Aranea bruennichi</name>
    <dbReference type="NCBI Taxonomy" id="94029"/>
    <lineage>
        <taxon>Eukaryota</taxon>
        <taxon>Metazoa</taxon>
        <taxon>Ecdysozoa</taxon>
        <taxon>Arthropoda</taxon>
        <taxon>Chelicerata</taxon>
        <taxon>Arachnida</taxon>
        <taxon>Araneae</taxon>
        <taxon>Araneomorphae</taxon>
        <taxon>Entelegynae</taxon>
        <taxon>Araneoidea</taxon>
        <taxon>Araneidae</taxon>
        <taxon>Argiope</taxon>
    </lineage>
</organism>
<dbReference type="Pfam" id="PF03564">
    <property type="entry name" value="DUF1759"/>
    <property type="match status" value="1"/>
</dbReference>
<dbReference type="EMBL" id="JABXBU010000030">
    <property type="protein sequence ID" value="KAF8784724.1"/>
    <property type="molecule type" value="Genomic_DNA"/>
</dbReference>
<accession>A0A8T0F0Q8</accession>
<keyword evidence="2" id="KW-1185">Reference proteome</keyword>
<name>A0A8T0F0Q8_ARGBR</name>
<reference evidence="1" key="1">
    <citation type="journal article" date="2020" name="bioRxiv">
        <title>Chromosome-level reference genome of the European wasp spider Argiope bruennichi: a resource for studies on range expansion and evolutionary adaptation.</title>
        <authorList>
            <person name="Sheffer M.M."/>
            <person name="Hoppe A."/>
            <person name="Krehenwinkel H."/>
            <person name="Uhl G."/>
            <person name="Kuss A.W."/>
            <person name="Jensen L."/>
            <person name="Jensen C."/>
            <person name="Gillespie R.G."/>
            <person name="Hoff K.J."/>
            <person name="Prost S."/>
        </authorList>
    </citation>
    <scope>NUCLEOTIDE SEQUENCE</scope>
</reference>
<dbReference type="AlphaFoldDB" id="A0A8T0F0Q8"/>
<sequence>MDKKVEKSDDREAVSEKKLNKLKGSIKTTLKRIESFSAEKSASKDINAMELEVKLRKLGQLQAQLDKISEQYCGIETSEDIETILEDIDQINIRIEETEVGLKLLLNSIKDEFKINPVSKDNAVTKIRLPEIPLPEFSGKIADFANFKNLFVNLISNNEQLNDSQKLYYLRACLKKAKLLESSSDNFQSLFKALSDRYENQRQLIDSHILEIINFEKIRSESAKELCALIDCVNKNTRALKVLTFEQNKLSDLMLVNIILQKVDKETRKQFELSLNTAEIPTFENLMKFLEKRSSLLESINRIPSFPTLHICLSYCLR</sequence>
<dbReference type="Proteomes" id="UP000807504">
    <property type="component" value="Unassembled WGS sequence"/>
</dbReference>
<protein>
    <submittedName>
        <fullName evidence="1">Uncharacterized protein</fullName>
    </submittedName>
</protein>
<evidence type="ECO:0000313" key="1">
    <source>
        <dbReference type="EMBL" id="KAF8784724.1"/>
    </source>
</evidence>
<proteinExistence type="predicted"/>
<reference evidence="1" key="2">
    <citation type="submission" date="2020-06" db="EMBL/GenBank/DDBJ databases">
        <authorList>
            <person name="Sheffer M."/>
        </authorList>
    </citation>
    <scope>NUCLEOTIDE SEQUENCE</scope>
</reference>